<keyword evidence="3" id="KW-0723">Serine/threonine-protein kinase</keyword>
<dbReference type="PANTHER" id="PTHR48012:SF10">
    <property type="entry name" value="FI20177P1"/>
    <property type="match status" value="1"/>
</dbReference>
<name>A0A8T2ZMU0_POPDE</name>
<feature type="region of interest" description="Disordered" evidence="12">
    <location>
        <begin position="404"/>
        <end position="461"/>
    </location>
</feature>
<dbReference type="AlphaFoldDB" id="A0A8T2ZMU0"/>
<feature type="compositionally biased region" description="Basic and acidic residues" evidence="12">
    <location>
        <begin position="362"/>
        <end position="377"/>
    </location>
</feature>
<dbReference type="InterPro" id="IPR017441">
    <property type="entry name" value="Protein_kinase_ATP_BS"/>
</dbReference>
<organism evidence="14 15">
    <name type="scientific">Populus deltoides</name>
    <name type="common">Eastern poplar</name>
    <name type="synonym">Eastern cottonwood</name>
    <dbReference type="NCBI Taxonomy" id="3696"/>
    <lineage>
        <taxon>Eukaryota</taxon>
        <taxon>Viridiplantae</taxon>
        <taxon>Streptophyta</taxon>
        <taxon>Embryophyta</taxon>
        <taxon>Tracheophyta</taxon>
        <taxon>Spermatophyta</taxon>
        <taxon>Magnoliopsida</taxon>
        <taxon>eudicotyledons</taxon>
        <taxon>Gunneridae</taxon>
        <taxon>Pentapetalae</taxon>
        <taxon>rosids</taxon>
        <taxon>fabids</taxon>
        <taxon>Malpighiales</taxon>
        <taxon>Salicaceae</taxon>
        <taxon>Saliceae</taxon>
        <taxon>Populus</taxon>
    </lineage>
</organism>
<dbReference type="InterPro" id="IPR011009">
    <property type="entry name" value="Kinase-like_dom_sf"/>
</dbReference>
<dbReference type="GO" id="GO:0005737">
    <property type="term" value="C:cytoplasm"/>
    <property type="evidence" value="ECO:0007669"/>
    <property type="project" value="TreeGrafter"/>
</dbReference>
<dbReference type="InterPro" id="IPR000719">
    <property type="entry name" value="Prot_kinase_dom"/>
</dbReference>
<evidence type="ECO:0000313" key="14">
    <source>
        <dbReference type="EMBL" id="KAH8518639.1"/>
    </source>
</evidence>
<keyword evidence="5 10" id="KW-0547">Nucleotide-binding</keyword>
<keyword evidence="15" id="KW-1185">Reference proteome</keyword>
<feature type="region of interest" description="Disordered" evidence="12">
    <location>
        <begin position="344"/>
        <end position="390"/>
    </location>
</feature>
<feature type="coiled-coil region" evidence="11">
    <location>
        <begin position="41"/>
        <end position="68"/>
    </location>
</feature>
<comment type="caution">
    <text evidence="14">The sequence shown here is derived from an EMBL/GenBank/DDBJ whole genome shotgun (WGS) entry which is preliminary data.</text>
</comment>
<dbReference type="PANTHER" id="PTHR48012">
    <property type="entry name" value="STERILE20-LIKE KINASE, ISOFORM B-RELATED"/>
    <property type="match status" value="1"/>
</dbReference>
<feature type="binding site" evidence="10">
    <location>
        <position position="44"/>
    </location>
    <ligand>
        <name>ATP</name>
        <dbReference type="ChEBI" id="CHEBI:30616"/>
    </ligand>
</feature>
<dbReference type="GO" id="GO:0005524">
    <property type="term" value="F:ATP binding"/>
    <property type="evidence" value="ECO:0007669"/>
    <property type="project" value="UniProtKB-UniRule"/>
</dbReference>
<evidence type="ECO:0000256" key="8">
    <source>
        <dbReference type="ARBA" id="ARBA00047899"/>
    </source>
</evidence>
<dbReference type="PROSITE" id="PS50011">
    <property type="entry name" value="PROTEIN_KINASE_DOM"/>
    <property type="match status" value="1"/>
</dbReference>
<evidence type="ECO:0000256" key="5">
    <source>
        <dbReference type="ARBA" id="ARBA00022741"/>
    </source>
</evidence>
<dbReference type="SUPFAM" id="SSF56112">
    <property type="entry name" value="Protein kinase-like (PK-like)"/>
    <property type="match status" value="1"/>
</dbReference>
<dbReference type="SMART" id="SM00220">
    <property type="entry name" value="S_TKc"/>
    <property type="match status" value="1"/>
</dbReference>
<comment type="similarity">
    <text evidence="1">Belongs to the protein kinase superfamily. STE Ser/Thr protein kinase family. STE20 subfamily.</text>
</comment>
<proteinExistence type="inferred from homology"/>
<dbReference type="Proteomes" id="UP000807159">
    <property type="component" value="Chromosome 1"/>
</dbReference>
<evidence type="ECO:0000256" key="6">
    <source>
        <dbReference type="ARBA" id="ARBA00022777"/>
    </source>
</evidence>
<feature type="compositionally biased region" description="Basic and acidic residues" evidence="12">
    <location>
        <begin position="433"/>
        <end position="442"/>
    </location>
</feature>
<comment type="catalytic activity">
    <reaction evidence="8">
        <text>L-threonyl-[protein] + ATP = O-phospho-L-threonyl-[protein] + ADP + H(+)</text>
        <dbReference type="Rhea" id="RHEA:46608"/>
        <dbReference type="Rhea" id="RHEA-COMP:11060"/>
        <dbReference type="Rhea" id="RHEA-COMP:11605"/>
        <dbReference type="ChEBI" id="CHEBI:15378"/>
        <dbReference type="ChEBI" id="CHEBI:30013"/>
        <dbReference type="ChEBI" id="CHEBI:30616"/>
        <dbReference type="ChEBI" id="CHEBI:61977"/>
        <dbReference type="ChEBI" id="CHEBI:456216"/>
        <dbReference type="EC" id="2.7.11.1"/>
    </reaction>
</comment>
<feature type="region of interest" description="Disordered" evidence="12">
    <location>
        <begin position="613"/>
        <end position="645"/>
    </location>
</feature>
<evidence type="ECO:0000256" key="1">
    <source>
        <dbReference type="ARBA" id="ARBA00008874"/>
    </source>
</evidence>
<reference evidence="14" key="1">
    <citation type="journal article" date="2021" name="J. Hered.">
        <title>Genome Assembly of Salicaceae Populus deltoides (Eastern Cottonwood) I-69 Based on Nanopore Sequencing and Hi-C Technologies.</title>
        <authorList>
            <person name="Bai S."/>
            <person name="Wu H."/>
            <person name="Zhang J."/>
            <person name="Pan Z."/>
            <person name="Zhao W."/>
            <person name="Li Z."/>
            <person name="Tong C."/>
        </authorList>
    </citation>
    <scope>NUCLEOTIDE SEQUENCE</scope>
    <source>
        <tissue evidence="14">Leaf</tissue>
    </source>
</reference>
<evidence type="ECO:0000259" key="13">
    <source>
        <dbReference type="PROSITE" id="PS50011"/>
    </source>
</evidence>
<gene>
    <name evidence="14" type="ORF">H0E87_000476</name>
</gene>
<keyword evidence="4" id="KW-0808">Transferase</keyword>
<evidence type="ECO:0000256" key="10">
    <source>
        <dbReference type="PROSITE-ProRule" id="PRU10141"/>
    </source>
</evidence>
<keyword evidence="6" id="KW-0418">Kinase</keyword>
<protein>
    <recommendedName>
        <fullName evidence="2">non-specific serine/threonine protein kinase</fullName>
        <ecNumber evidence="2">2.7.11.1</ecNumber>
    </recommendedName>
</protein>
<evidence type="ECO:0000256" key="4">
    <source>
        <dbReference type="ARBA" id="ARBA00022679"/>
    </source>
</evidence>
<evidence type="ECO:0000313" key="15">
    <source>
        <dbReference type="Proteomes" id="UP000807159"/>
    </source>
</evidence>
<dbReference type="EMBL" id="JACEGQ020000001">
    <property type="protein sequence ID" value="KAH8518639.1"/>
    <property type="molecule type" value="Genomic_DNA"/>
</dbReference>
<evidence type="ECO:0000256" key="3">
    <source>
        <dbReference type="ARBA" id="ARBA00022527"/>
    </source>
</evidence>
<dbReference type="EC" id="2.7.11.1" evidence="2"/>
<dbReference type="CDD" id="cd06609">
    <property type="entry name" value="STKc_MST3_like"/>
    <property type="match status" value="1"/>
</dbReference>
<evidence type="ECO:0000256" key="11">
    <source>
        <dbReference type="SAM" id="Coils"/>
    </source>
</evidence>
<dbReference type="FunFam" id="1.10.510.10:FF:000207">
    <property type="entry name" value="serine/threonine-protein kinase dst1 isoform X1"/>
    <property type="match status" value="1"/>
</dbReference>
<accession>A0A8T2ZMU0</accession>
<comment type="catalytic activity">
    <reaction evidence="9">
        <text>L-seryl-[protein] + ATP = O-phospho-L-seryl-[protein] + ADP + H(+)</text>
        <dbReference type="Rhea" id="RHEA:17989"/>
        <dbReference type="Rhea" id="RHEA-COMP:9863"/>
        <dbReference type="Rhea" id="RHEA-COMP:11604"/>
        <dbReference type="ChEBI" id="CHEBI:15378"/>
        <dbReference type="ChEBI" id="CHEBI:29999"/>
        <dbReference type="ChEBI" id="CHEBI:30616"/>
        <dbReference type="ChEBI" id="CHEBI:83421"/>
        <dbReference type="ChEBI" id="CHEBI:456216"/>
        <dbReference type="EC" id="2.7.11.1"/>
    </reaction>
</comment>
<feature type="compositionally biased region" description="Polar residues" evidence="12">
    <location>
        <begin position="404"/>
        <end position="428"/>
    </location>
</feature>
<feature type="region of interest" description="Disordered" evidence="12">
    <location>
        <begin position="490"/>
        <end position="532"/>
    </location>
</feature>
<evidence type="ECO:0000256" key="7">
    <source>
        <dbReference type="ARBA" id="ARBA00022840"/>
    </source>
</evidence>
<sequence length="669" mass="74238">MADAAGLMEAAGARFSSLELIGRGSFGDVYKAFDKELDKEVAIKVIDLEESEDEIEDIQKEISVLRQCRSPYITEYYGSYLHLTKLWIIMEYMAGGSVADLLQSGPPLDEMSIAFILRDLLHAIEYLHNEGKIHRDIKAANILLSENGDVKVADFGVSAQLTGTISRRKTFVGTPFWMAPEVIQNSEGYNVKADIWSLGITAIEMAKGEPPLADLHPMRVLFIIPRENPPQLDEHFSRPMKEFVSLCLKKVPAERPTAKELLRHRFIRNARKSPRLLERIRERPMYQIKDAETPRNGPIGIGEGFDTVKVVRDLRADGTVRASGQGKPFKNAGWDFSIGGSQTTGTIRSAARPPQESLELSYGKDARDPYHDDHQDNSYDDDDLSLSGSGTVVIRTPKGYQSSALFRDQNNASSSTSTTFEDASTSGTVVFRGQHDESDSPRTHKSRLGMQERTSSSSLEDSALNLAEARAAFQGGLRKVNARERFVPSNNNRYGLENRRREQLTNSSDSSRSSREYFDAPKAFPRSQQASNVEESARIASASLSVLLIPSLKEAVADDSERALFHAVTNSLVNMERVKPGSCDIFVRSLLQQLASSKESSLRDLQELAAGLLSKGKTTPEETQNGNTDVDSRKKQPTKEFNSNANLSPLARFLLSRWQGQASRDVNPT</sequence>
<dbReference type="Gene3D" id="1.10.510.10">
    <property type="entry name" value="Transferase(Phosphotransferase) domain 1"/>
    <property type="match status" value="1"/>
</dbReference>
<keyword evidence="7 10" id="KW-0067">ATP-binding</keyword>
<keyword evidence="11" id="KW-0175">Coiled coil</keyword>
<evidence type="ECO:0000256" key="2">
    <source>
        <dbReference type="ARBA" id="ARBA00012513"/>
    </source>
</evidence>
<dbReference type="Pfam" id="PF00069">
    <property type="entry name" value="Pkinase"/>
    <property type="match status" value="1"/>
</dbReference>
<dbReference type="InterPro" id="IPR050629">
    <property type="entry name" value="STE20/SPS1-PAK"/>
</dbReference>
<feature type="domain" description="Protein kinase" evidence="13">
    <location>
        <begin position="15"/>
        <end position="267"/>
    </location>
</feature>
<dbReference type="GO" id="GO:0004674">
    <property type="term" value="F:protein serine/threonine kinase activity"/>
    <property type="evidence" value="ECO:0007669"/>
    <property type="project" value="UniProtKB-KW"/>
</dbReference>
<evidence type="ECO:0000256" key="9">
    <source>
        <dbReference type="ARBA" id="ARBA00048679"/>
    </source>
</evidence>
<dbReference type="PROSITE" id="PS00107">
    <property type="entry name" value="PROTEIN_KINASE_ATP"/>
    <property type="match status" value="1"/>
</dbReference>
<evidence type="ECO:0000256" key="12">
    <source>
        <dbReference type="SAM" id="MobiDB-lite"/>
    </source>
</evidence>